<dbReference type="KEGG" id="ngr:NAEGRDRAFT_69818"/>
<dbReference type="Proteomes" id="UP000006671">
    <property type="component" value="Unassembled WGS sequence"/>
</dbReference>
<reference evidence="1 2" key="1">
    <citation type="journal article" date="2010" name="Cell">
        <title>The genome of Naegleria gruberi illuminates early eukaryotic versatility.</title>
        <authorList>
            <person name="Fritz-Laylin L.K."/>
            <person name="Prochnik S.E."/>
            <person name="Ginger M.L."/>
            <person name="Dacks J.B."/>
            <person name="Carpenter M.L."/>
            <person name="Field M.C."/>
            <person name="Kuo A."/>
            <person name="Paredez A."/>
            <person name="Chapman J."/>
            <person name="Pham J."/>
            <person name="Shu S."/>
            <person name="Neupane R."/>
            <person name="Cipriano M."/>
            <person name="Mancuso J."/>
            <person name="Tu H."/>
            <person name="Salamov A."/>
            <person name="Lindquist E."/>
            <person name="Shapiro H."/>
            <person name="Lucas S."/>
            <person name="Grigoriev I.V."/>
            <person name="Cande W.Z."/>
            <person name="Fulton C."/>
            <person name="Rokhsar D.S."/>
            <person name="Dawson S.C."/>
        </authorList>
    </citation>
    <scope>NUCLEOTIDE SEQUENCE [LARGE SCALE GENOMIC DNA]</scope>
    <source>
        <strain evidence="1 2">NEG-M</strain>
    </source>
</reference>
<dbReference type="VEuPathDB" id="AmoebaDB:NAEGRDRAFT_69818"/>
<gene>
    <name evidence="1" type="ORF">NAEGRDRAFT_69818</name>
</gene>
<proteinExistence type="predicted"/>
<dbReference type="OrthoDB" id="10413731at2759"/>
<dbReference type="EMBL" id="GG738880">
    <property type="protein sequence ID" value="EFC42407.1"/>
    <property type="molecule type" value="Genomic_DNA"/>
</dbReference>
<evidence type="ECO:0000313" key="2">
    <source>
        <dbReference type="Proteomes" id="UP000006671"/>
    </source>
</evidence>
<organism evidence="2">
    <name type="scientific">Naegleria gruberi</name>
    <name type="common">Amoeba</name>
    <dbReference type="NCBI Taxonomy" id="5762"/>
    <lineage>
        <taxon>Eukaryota</taxon>
        <taxon>Discoba</taxon>
        <taxon>Heterolobosea</taxon>
        <taxon>Tetramitia</taxon>
        <taxon>Eutetramitia</taxon>
        <taxon>Vahlkampfiidae</taxon>
        <taxon>Naegleria</taxon>
    </lineage>
</organism>
<evidence type="ECO:0000313" key="1">
    <source>
        <dbReference type="EMBL" id="EFC42407.1"/>
    </source>
</evidence>
<name>D2VLL0_NAEGR</name>
<sequence>MKTSKDDKGFLMECLNLSWNRLSEVLDYNLPIGKNAIYVPANIRNIDSGTIILPDEDVLIMNSSYPLTPIYYSTGSWNGGNARCDIVNPPKVLATVPFPSDLVLPSSLANYAAAILMQDGQTLVQTQPLCHCTNSTATSNVTSMTNIIKVNLYGDGRLGSHGGSGLSSIGGALRLGELIPDANGTVHPVLDDTFWNAINIGTEISAEGSYNDQFEKAYGLKFGSRGNQWALDVKLLFSNISVVDNWNMGMWQQVAASNGSMGSGGGTPLMSWAPQFYNGTSNPKTSISPPFRNVSIRNSSMENGELTLQAFGHQIIVFMICFNSMMFNYKTISGSSTTTSLPSSLLSSSMAASSHHLHNPLSILSSLPSTIGGTTSIHNNVTSAFPIGQQATQQAICLECALAFLFDKSQLSLRKIKLLDVLKQLLCPSSSAMIISSLASGMNPKINSMVNDLDHVGPLLLSTCLKAILPASSSLVLDNSQGGLKTKSAYQASSLGENNILEEVIRLWLEIVPTDKLLSRDFPLIVQVMCGISEEQQQFGDVCANFLCLLVDKICRSLQSEDCWNVVNIPVEAFSSLLIILINNFTSNQLSFNKTENEQKSDVLFIILKLCQIIQLHSDCTRIAHGVWNNKSNETFIDTVLACLLKAEDEDLHINALAVLHCLVRFDREALDVLSIIDYQRLINALISVILSPNISIQIICNQLILECSTKSQDARVQFLNSDISDFLFEALNKDATGEISPSILAIFHSLLVSGNNLVGTNFLHNFQELGITALLKIFPSKVETIDHLNLSNNILSIFYMYYLNSVEFGLTTQKDFQNNFNSLCEQISITIINFPSDVVKEMVTTIGLNFKTLCEICYMFIQQSTLDTSKLVHHLTVLFSTILKNGVLDEVEEGLATFMICAIGLGRLSEFQQSDLLSRIDELILEHVNISESLHERFLRTCHDYFYQRLVQQKRASILDYLLQKKFVSLSINSSCEMTLAHKQLLVLVLHSSDLLDSPVESSILDQIDFSPTSIVGMLRSDLCALGIALLHYTLFNNEIITPLNTLLSTISTMILDKSLSNLSTLSRLRLSELFVGLSLHYSFGTIPSTISNLVLGWYLECMKLTNFSFKERTSLFVKWASQQESTTSGITRTLLSGLINMQSHSQESYLLGILKDARVDLVPTLVSLFMENSTSKNSTTQFLRILSEYFTTEALVHEKDSTLVIQKIIEPTLSNIYISLKKGCNTNLTSTLDEITKCTSIILDFSRSVVYLSTIFNHYSKIFHSLSDLKLDLKTIGLTMNILTKIIYLIRSADDNGISLQRLSSFQVKSNLTRSLQSIEKLLTLFDSENIASGFIISIFQLITALLRSMVGSSEENSQICETLLKFTIQYLNNDSPLLRILSTCTFHTILSTSSKIDHSKVWSFTLAYSLLNNILSVSTIISSVSTNIF</sequence>
<dbReference type="InterPro" id="IPR016024">
    <property type="entry name" value="ARM-type_fold"/>
</dbReference>
<dbReference type="InParanoid" id="D2VLL0"/>
<dbReference type="RefSeq" id="XP_002675151.1">
    <property type="nucleotide sequence ID" value="XM_002675105.1"/>
</dbReference>
<dbReference type="SUPFAM" id="SSF48371">
    <property type="entry name" value="ARM repeat"/>
    <property type="match status" value="1"/>
</dbReference>
<accession>D2VLL0</accession>
<keyword evidence="2" id="KW-1185">Reference proteome</keyword>
<dbReference type="GeneID" id="8851892"/>
<protein>
    <submittedName>
        <fullName evidence="1">Predicted protein</fullName>
    </submittedName>
</protein>
<dbReference type="OMA" id="ESHARIN"/>